<dbReference type="InterPro" id="IPR050072">
    <property type="entry name" value="Peptidase_M20A"/>
</dbReference>
<dbReference type="GO" id="GO:0046872">
    <property type="term" value="F:metal ion binding"/>
    <property type="evidence" value="ECO:0007669"/>
    <property type="project" value="UniProtKB-KW"/>
</dbReference>
<dbReference type="PANTHER" id="PTHR43808">
    <property type="entry name" value="ACETYLORNITHINE DEACETYLASE"/>
    <property type="match status" value="1"/>
</dbReference>
<dbReference type="Pfam" id="PF07687">
    <property type="entry name" value="M20_dimer"/>
    <property type="match status" value="1"/>
</dbReference>
<dbReference type="InterPro" id="IPR011650">
    <property type="entry name" value="Peptidase_M20_dimer"/>
</dbReference>
<dbReference type="RefSeq" id="XP_040773574.1">
    <property type="nucleotide sequence ID" value="XM_040924308.1"/>
</dbReference>
<evidence type="ECO:0000313" key="8">
    <source>
        <dbReference type="Proteomes" id="UP000803844"/>
    </source>
</evidence>
<comment type="similarity">
    <text evidence="2">Belongs to the peptidase M20A family.</text>
</comment>
<accession>A0A9P4XXI7</accession>
<dbReference type="Pfam" id="PF01546">
    <property type="entry name" value="Peptidase_M20"/>
    <property type="match status" value="1"/>
</dbReference>
<feature type="domain" description="Peptidase M20 dimerisation" evidence="6">
    <location>
        <begin position="163"/>
        <end position="261"/>
    </location>
</feature>
<evidence type="ECO:0000256" key="2">
    <source>
        <dbReference type="ARBA" id="ARBA00006247"/>
    </source>
</evidence>
<evidence type="ECO:0000259" key="6">
    <source>
        <dbReference type="Pfam" id="PF07687"/>
    </source>
</evidence>
<dbReference type="Gene3D" id="3.30.70.360">
    <property type="match status" value="1"/>
</dbReference>
<dbReference type="OrthoDB" id="3064516at2759"/>
<dbReference type="EMBL" id="MU032350">
    <property type="protein sequence ID" value="KAF3762595.1"/>
    <property type="molecule type" value="Genomic_DNA"/>
</dbReference>
<dbReference type="GO" id="GO:0016787">
    <property type="term" value="F:hydrolase activity"/>
    <property type="evidence" value="ECO:0007669"/>
    <property type="project" value="UniProtKB-KW"/>
</dbReference>
<organism evidence="7 8">
    <name type="scientific">Cryphonectria parasitica (strain ATCC 38755 / EP155)</name>
    <dbReference type="NCBI Taxonomy" id="660469"/>
    <lineage>
        <taxon>Eukaryota</taxon>
        <taxon>Fungi</taxon>
        <taxon>Dikarya</taxon>
        <taxon>Ascomycota</taxon>
        <taxon>Pezizomycotina</taxon>
        <taxon>Sordariomycetes</taxon>
        <taxon>Sordariomycetidae</taxon>
        <taxon>Diaporthales</taxon>
        <taxon>Cryphonectriaceae</taxon>
        <taxon>Cryphonectria-Endothia species complex</taxon>
        <taxon>Cryphonectria</taxon>
    </lineage>
</organism>
<dbReference type="SUPFAM" id="SSF55031">
    <property type="entry name" value="Bacterial exopeptidase dimerisation domain"/>
    <property type="match status" value="1"/>
</dbReference>
<dbReference type="AlphaFoldDB" id="A0A9P4XXI7"/>
<evidence type="ECO:0000256" key="1">
    <source>
        <dbReference type="ARBA" id="ARBA00001947"/>
    </source>
</evidence>
<evidence type="ECO:0000256" key="4">
    <source>
        <dbReference type="ARBA" id="ARBA00022801"/>
    </source>
</evidence>
<keyword evidence="4" id="KW-0378">Hydrolase</keyword>
<dbReference type="InterPro" id="IPR036264">
    <property type="entry name" value="Bact_exopeptidase_dim_dom"/>
</dbReference>
<keyword evidence="3" id="KW-0479">Metal-binding</keyword>
<dbReference type="Proteomes" id="UP000803844">
    <property type="component" value="Unassembled WGS sequence"/>
</dbReference>
<gene>
    <name evidence="7" type="ORF">M406DRAFT_46663</name>
</gene>
<evidence type="ECO:0000256" key="3">
    <source>
        <dbReference type="ARBA" id="ARBA00022723"/>
    </source>
</evidence>
<comment type="caution">
    <text evidence="7">The sequence shown here is derived from an EMBL/GenBank/DDBJ whole genome shotgun (WGS) entry which is preliminary data.</text>
</comment>
<dbReference type="CDD" id="cd05652">
    <property type="entry name" value="M20_ArgE_DapE-like_fungal"/>
    <property type="match status" value="1"/>
</dbReference>
<reference evidence="7" key="1">
    <citation type="journal article" date="2020" name="Phytopathology">
        <title>Genome sequence of the chestnut blight fungus Cryphonectria parasitica EP155: A fundamental resource for an archetypical invasive plant pathogen.</title>
        <authorList>
            <person name="Crouch J.A."/>
            <person name="Dawe A."/>
            <person name="Aerts A."/>
            <person name="Barry K."/>
            <person name="Churchill A.C.L."/>
            <person name="Grimwood J."/>
            <person name="Hillman B."/>
            <person name="Milgroom M.G."/>
            <person name="Pangilinan J."/>
            <person name="Smith M."/>
            <person name="Salamov A."/>
            <person name="Schmutz J."/>
            <person name="Yadav J."/>
            <person name="Grigoriev I.V."/>
            <person name="Nuss D."/>
        </authorList>
    </citation>
    <scope>NUCLEOTIDE SEQUENCE</scope>
    <source>
        <strain evidence="7">EP155</strain>
    </source>
</reference>
<evidence type="ECO:0000313" key="7">
    <source>
        <dbReference type="EMBL" id="KAF3762595.1"/>
    </source>
</evidence>
<comment type="cofactor">
    <cofactor evidence="1">
        <name>Zn(2+)</name>
        <dbReference type="ChEBI" id="CHEBI:29105"/>
    </cofactor>
</comment>
<dbReference type="InterPro" id="IPR002933">
    <property type="entry name" value="Peptidase_M20"/>
</dbReference>
<sequence length="343" mass="37037">MHPAVKLLRSLINIDSTSEKELEIGIFLEQHLKQLGYTVERIAITPGSSRYNVYAYLGQQRKARVLITSHMDTVPPHIPFSFEGDLIRGRGACDDLGPLVAQVFAVEEMRAEGKISEDGGDISFLFVVGEEKGGPGMIAANDMGLTWETGIFGEPTEGKLAQGHKGHVVFELSAQGKASHSGYPHLGRSATTGLMRALNDLSAVEWPSSDLLGPTTFNIGKIEGGEGYNIVAASAKALCGVRVAADVEGIKRQISDIAAKHPDVELDILFSYPETLLDWDIEGFEVAPVAYGTDVPRLKGNHKKVLYGPGSILVAHGKDECIRVSEILESIQGYKTLISKALE</sequence>
<protein>
    <recommendedName>
        <fullName evidence="6">Peptidase M20 dimerisation domain-containing protein</fullName>
    </recommendedName>
</protein>
<evidence type="ECO:0000256" key="5">
    <source>
        <dbReference type="ARBA" id="ARBA00022833"/>
    </source>
</evidence>
<name>A0A9P4XXI7_CRYP1</name>
<dbReference type="InterPro" id="IPR001261">
    <property type="entry name" value="ArgE/DapE_CS"/>
</dbReference>
<dbReference type="PROSITE" id="PS00758">
    <property type="entry name" value="ARGE_DAPE_CPG2_1"/>
    <property type="match status" value="1"/>
</dbReference>
<keyword evidence="8" id="KW-1185">Reference proteome</keyword>
<dbReference type="PANTHER" id="PTHR43808:SF14">
    <property type="entry name" value="PUTATIVE-RELATED"/>
    <property type="match status" value="1"/>
</dbReference>
<dbReference type="GeneID" id="63841437"/>
<dbReference type="Gene3D" id="3.40.630.10">
    <property type="entry name" value="Zn peptidases"/>
    <property type="match status" value="1"/>
</dbReference>
<keyword evidence="5" id="KW-0862">Zinc</keyword>
<dbReference type="SUPFAM" id="SSF53187">
    <property type="entry name" value="Zn-dependent exopeptidases"/>
    <property type="match status" value="1"/>
</dbReference>
<proteinExistence type="inferred from homology"/>